<feature type="domain" description="Mub B2-like" evidence="2">
    <location>
        <begin position="10"/>
        <end position="108"/>
    </location>
</feature>
<proteinExistence type="predicted"/>
<dbReference type="Pfam" id="PF17966">
    <property type="entry name" value="Muc_B2"/>
    <property type="match status" value="1"/>
</dbReference>
<dbReference type="RefSeq" id="WP_025016097.1">
    <property type="nucleotide sequence ID" value="NZ_BJLN01000003.1"/>
</dbReference>
<protein>
    <submittedName>
        <fullName evidence="3">MucBP domain protein</fullName>
    </submittedName>
</protein>
<dbReference type="Proteomes" id="UP000239650">
    <property type="component" value="Unassembled WGS sequence"/>
</dbReference>
<name>A0A9N7J051_LATSK</name>
<dbReference type="EMBL" id="OKRC01000010">
    <property type="protein sequence ID" value="SPE22890.1"/>
    <property type="molecule type" value="Genomic_DNA"/>
</dbReference>
<evidence type="ECO:0000313" key="4">
    <source>
        <dbReference type="Proteomes" id="UP000239650"/>
    </source>
</evidence>
<dbReference type="InterPro" id="IPR041558">
    <property type="entry name" value="MucBP_2"/>
</dbReference>
<reference evidence="3 4" key="1">
    <citation type="submission" date="2018-02" db="EMBL/GenBank/DDBJ databases">
        <authorList>
            <person name="Rodrigo-Torres L."/>
            <person name="Arahal R. D."/>
            <person name="Lucena T."/>
        </authorList>
    </citation>
    <scope>NUCLEOTIDE SEQUENCE [LARGE SCALE GENOMIC DNA]</scope>
    <source>
        <strain evidence="3 4">CECT 9267</strain>
    </source>
</reference>
<dbReference type="InterPro" id="IPR041495">
    <property type="entry name" value="Mub_B2"/>
</dbReference>
<feature type="domain" description="Mucin binding" evidence="1">
    <location>
        <begin position="111"/>
        <end position="183"/>
    </location>
</feature>
<sequence length="329" mass="36017">MHLKHAIKAAPDESKQVKRTIHYRYQSNKQAAPDVVDKITFTRHDQIDQVTNQSIGFTKWVSTEGTTTFAKQTSPVIKGYTADQLTVPAVENITQDSADITATVTYTGQAQKATVTYQRSDNQAVIQADQLTGVSGQISVYRTDATLAALADKGYTVADNPYPSDGLVFDDDVAVDQNVTVLLNYNPYYNRVYFKSVPSEMDFGQHTLASTTESYQPTVNQALSIQDERALGSKWTLKAALVQPFTGDTQKAPLEGDLTYQRANQLPTMITAQSTIIATTTTTSHDPVDISGQWQNQLGPQLVVPVGGALIDQYAAQVEWTLEDGVANE</sequence>
<evidence type="ECO:0000259" key="2">
    <source>
        <dbReference type="Pfam" id="PF17966"/>
    </source>
</evidence>
<organism evidence="3 4">
    <name type="scientific">Latilactobacillus sakei</name>
    <name type="common">Lactobacillus sakei</name>
    <dbReference type="NCBI Taxonomy" id="1599"/>
    <lineage>
        <taxon>Bacteria</taxon>
        <taxon>Bacillati</taxon>
        <taxon>Bacillota</taxon>
        <taxon>Bacilli</taxon>
        <taxon>Lactobacillales</taxon>
        <taxon>Lactobacillaceae</taxon>
        <taxon>Latilactobacillus</taxon>
    </lineage>
</organism>
<evidence type="ECO:0000313" key="3">
    <source>
        <dbReference type="EMBL" id="SPE22890.1"/>
    </source>
</evidence>
<evidence type="ECO:0000259" key="1">
    <source>
        <dbReference type="Pfam" id="PF17965"/>
    </source>
</evidence>
<dbReference type="Gene3D" id="2.60.40.4300">
    <property type="match status" value="1"/>
</dbReference>
<accession>A0A9N7J051</accession>
<dbReference type="AlphaFoldDB" id="A0A9N7J051"/>
<gene>
    <name evidence="3" type="ORF">LAS9267_01794</name>
</gene>
<dbReference type="Gene3D" id="3.10.20.470">
    <property type="match status" value="1"/>
</dbReference>
<comment type="caution">
    <text evidence="3">The sequence shown here is derived from an EMBL/GenBank/DDBJ whole genome shotgun (WGS) entry which is preliminary data.</text>
</comment>
<dbReference type="Pfam" id="PF17965">
    <property type="entry name" value="MucBP_2"/>
    <property type="match status" value="1"/>
</dbReference>